<sequence length="231" mass="26006">MAIIPLWLAATLASTGVIIASPKFIDYNLFFMKFFRNLSRSKARARLHNNKFAMIPVMLGIEQPLKIKDDIDAENVMTITREMLEEMDGYDGAPLYLSIKGRVYDVSAGHKFYSEGKEYHEWVGKDATRSFGTGCRGGKDKLGVECLSESTEGLTEAELKEIDRWVELYETHDKYTFVGHLVDDPVNDILEQVEDMDNNAESIKGDDIDSDEIHQSEANQAESVPEEAVEG</sequence>
<dbReference type="SMART" id="SM01117">
    <property type="entry name" value="Cyt-b5"/>
    <property type="match status" value="1"/>
</dbReference>
<dbReference type="Pfam" id="PF00173">
    <property type="entry name" value="Cyt-b5"/>
    <property type="match status" value="1"/>
</dbReference>
<feature type="region of interest" description="Disordered" evidence="2">
    <location>
        <begin position="197"/>
        <end position="231"/>
    </location>
</feature>
<gene>
    <name evidence="4" type="ORF">ACHAWU_001828</name>
</gene>
<dbReference type="AlphaFoldDB" id="A0ABD3MC37"/>
<comment type="caution">
    <text evidence="4">The sequence shown here is derived from an EMBL/GenBank/DDBJ whole genome shotgun (WGS) entry which is preliminary data.</text>
</comment>
<dbReference type="InterPro" id="IPR001199">
    <property type="entry name" value="Cyt_B5-like_heme/steroid-bd"/>
</dbReference>
<evidence type="ECO:0000259" key="3">
    <source>
        <dbReference type="SMART" id="SM01117"/>
    </source>
</evidence>
<dbReference type="Gene3D" id="3.10.120.10">
    <property type="entry name" value="Cytochrome b5-like heme/steroid binding domain"/>
    <property type="match status" value="1"/>
</dbReference>
<dbReference type="PANTHER" id="PTHR10281">
    <property type="entry name" value="MEMBRANE-ASSOCIATED PROGESTERONE RECEPTOR COMPONENT-RELATED"/>
    <property type="match status" value="1"/>
</dbReference>
<evidence type="ECO:0000313" key="5">
    <source>
        <dbReference type="Proteomes" id="UP001530293"/>
    </source>
</evidence>
<dbReference type="EMBL" id="JALLBG020000182">
    <property type="protein sequence ID" value="KAL3760493.1"/>
    <property type="molecule type" value="Genomic_DNA"/>
</dbReference>
<dbReference type="SUPFAM" id="SSF55856">
    <property type="entry name" value="Cytochrome b5-like heme/steroid binding domain"/>
    <property type="match status" value="1"/>
</dbReference>
<feature type="compositionally biased region" description="Basic and acidic residues" evidence="2">
    <location>
        <begin position="203"/>
        <end position="215"/>
    </location>
</feature>
<keyword evidence="5" id="KW-1185">Reference proteome</keyword>
<feature type="domain" description="Cytochrome b5 heme-binding" evidence="3">
    <location>
        <begin position="79"/>
        <end position="182"/>
    </location>
</feature>
<accession>A0ABD3MC37</accession>
<proteinExistence type="inferred from homology"/>
<dbReference type="Proteomes" id="UP001530293">
    <property type="component" value="Unassembled WGS sequence"/>
</dbReference>
<dbReference type="InterPro" id="IPR036400">
    <property type="entry name" value="Cyt_B5-like_heme/steroid_sf"/>
</dbReference>
<evidence type="ECO:0000256" key="2">
    <source>
        <dbReference type="SAM" id="MobiDB-lite"/>
    </source>
</evidence>
<protein>
    <recommendedName>
        <fullName evidence="3">Cytochrome b5 heme-binding domain-containing protein</fullName>
    </recommendedName>
</protein>
<name>A0ABD3MC37_9STRA</name>
<evidence type="ECO:0000256" key="1">
    <source>
        <dbReference type="ARBA" id="ARBA00038357"/>
    </source>
</evidence>
<comment type="similarity">
    <text evidence="1">Belongs to the cytochrome b5 family. MAPR subfamily.</text>
</comment>
<dbReference type="PANTHER" id="PTHR10281:SF76">
    <property type="entry name" value="CALCUTTA CUP-RELATED"/>
    <property type="match status" value="1"/>
</dbReference>
<dbReference type="InterPro" id="IPR050577">
    <property type="entry name" value="MAPR/NEUFC/NENF-like"/>
</dbReference>
<organism evidence="4 5">
    <name type="scientific">Discostella pseudostelligera</name>
    <dbReference type="NCBI Taxonomy" id="259834"/>
    <lineage>
        <taxon>Eukaryota</taxon>
        <taxon>Sar</taxon>
        <taxon>Stramenopiles</taxon>
        <taxon>Ochrophyta</taxon>
        <taxon>Bacillariophyta</taxon>
        <taxon>Coscinodiscophyceae</taxon>
        <taxon>Thalassiosirophycidae</taxon>
        <taxon>Stephanodiscales</taxon>
        <taxon>Stephanodiscaceae</taxon>
        <taxon>Discostella</taxon>
    </lineage>
</organism>
<evidence type="ECO:0000313" key="4">
    <source>
        <dbReference type="EMBL" id="KAL3760493.1"/>
    </source>
</evidence>
<reference evidence="4 5" key="1">
    <citation type="submission" date="2024-10" db="EMBL/GenBank/DDBJ databases">
        <title>Updated reference genomes for cyclostephanoid diatoms.</title>
        <authorList>
            <person name="Roberts W.R."/>
            <person name="Alverson A.J."/>
        </authorList>
    </citation>
    <scope>NUCLEOTIDE SEQUENCE [LARGE SCALE GENOMIC DNA]</scope>
    <source>
        <strain evidence="4 5">AJA232-27</strain>
    </source>
</reference>